<dbReference type="AlphaFoldDB" id="A0A414AEZ5"/>
<organism evidence="2 3">
    <name type="scientific">Enterocloster bolteae</name>
    <dbReference type="NCBI Taxonomy" id="208479"/>
    <lineage>
        <taxon>Bacteria</taxon>
        <taxon>Bacillati</taxon>
        <taxon>Bacillota</taxon>
        <taxon>Clostridia</taxon>
        <taxon>Lachnospirales</taxon>
        <taxon>Lachnospiraceae</taxon>
        <taxon>Enterocloster</taxon>
    </lineage>
</organism>
<evidence type="ECO:0000313" key="3">
    <source>
        <dbReference type="Proteomes" id="UP000283975"/>
    </source>
</evidence>
<dbReference type="GO" id="GO:0003677">
    <property type="term" value="F:DNA binding"/>
    <property type="evidence" value="ECO:0007669"/>
    <property type="project" value="InterPro"/>
</dbReference>
<proteinExistence type="predicted"/>
<evidence type="ECO:0000259" key="1">
    <source>
        <dbReference type="PROSITE" id="PS50943"/>
    </source>
</evidence>
<evidence type="ECO:0000313" key="2">
    <source>
        <dbReference type="EMBL" id="RHC45966.1"/>
    </source>
</evidence>
<comment type="caution">
    <text evidence="2">The sequence shown here is derived from an EMBL/GenBank/DDBJ whole genome shotgun (WGS) entry which is preliminary data.</text>
</comment>
<protein>
    <submittedName>
        <fullName evidence="2">XRE family transcriptional regulator</fullName>
    </submittedName>
</protein>
<name>A0A414AEZ5_9FIRM</name>
<gene>
    <name evidence="2" type="ORF">DW839_31635</name>
</gene>
<dbReference type="PROSITE" id="PS50943">
    <property type="entry name" value="HTH_CROC1"/>
    <property type="match status" value="1"/>
</dbReference>
<dbReference type="SMART" id="SM00530">
    <property type="entry name" value="HTH_XRE"/>
    <property type="match status" value="1"/>
</dbReference>
<dbReference type="SUPFAM" id="SSF47413">
    <property type="entry name" value="lambda repressor-like DNA-binding domains"/>
    <property type="match status" value="1"/>
</dbReference>
<feature type="domain" description="HTH cro/C1-type" evidence="1">
    <location>
        <begin position="5"/>
        <end position="58"/>
    </location>
</feature>
<dbReference type="Gene3D" id="1.10.260.40">
    <property type="entry name" value="lambda repressor-like DNA-binding domains"/>
    <property type="match status" value="1"/>
</dbReference>
<dbReference type="EMBL" id="QSHZ01000066">
    <property type="protein sequence ID" value="RHC45966.1"/>
    <property type="molecule type" value="Genomic_DNA"/>
</dbReference>
<sequence length="64" mass="7374">MKILLDELMQKRKLTERQVSIMTGLSPSTVHEIRKGAMPRVDTLELLARGLKVKFYDLLETDCL</sequence>
<dbReference type="CDD" id="cd00093">
    <property type="entry name" value="HTH_XRE"/>
    <property type="match status" value="1"/>
</dbReference>
<dbReference type="Pfam" id="PF13443">
    <property type="entry name" value="HTH_26"/>
    <property type="match status" value="1"/>
</dbReference>
<reference evidence="2 3" key="1">
    <citation type="submission" date="2018-08" db="EMBL/GenBank/DDBJ databases">
        <title>A genome reference for cultivated species of the human gut microbiota.</title>
        <authorList>
            <person name="Zou Y."/>
            <person name="Xue W."/>
            <person name="Luo G."/>
        </authorList>
    </citation>
    <scope>NUCLEOTIDE SEQUENCE [LARGE SCALE GENOMIC DNA]</scope>
    <source>
        <strain evidence="2 3">AM35-14</strain>
    </source>
</reference>
<dbReference type="InterPro" id="IPR010982">
    <property type="entry name" value="Lambda_DNA-bd_dom_sf"/>
</dbReference>
<dbReference type="Proteomes" id="UP000283975">
    <property type="component" value="Unassembled WGS sequence"/>
</dbReference>
<accession>A0A414AEZ5</accession>
<dbReference type="InterPro" id="IPR001387">
    <property type="entry name" value="Cro/C1-type_HTH"/>
</dbReference>